<dbReference type="Pfam" id="PF10988">
    <property type="entry name" value="DUF2807"/>
    <property type="match status" value="1"/>
</dbReference>
<comment type="caution">
    <text evidence="2">The sequence shown here is derived from an EMBL/GenBank/DDBJ whole genome shotgun (WGS) entry which is preliminary data.</text>
</comment>
<protein>
    <submittedName>
        <fullName evidence="2">Putative autotransporter adhesin-like protein</fullName>
    </submittedName>
</protein>
<evidence type="ECO:0000313" key="3">
    <source>
        <dbReference type="Proteomes" id="UP000241964"/>
    </source>
</evidence>
<dbReference type="PROSITE" id="PS51257">
    <property type="entry name" value="PROKAR_LIPOPROTEIN"/>
    <property type="match status" value="1"/>
</dbReference>
<accession>A0A2P8FYF7</accession>
<dbReference type="Proteomes" id="UP000241964">
    <property type="component" value="Unassembled WGS sequence"/>
</dbReference>
<dbReference type="OrthoDB" id="980382at2"/>
<dbReference type="AlphaFoldDB" id="A0A2P8FYF7"/>
<organism evidence="2 3">
    <name type="scientific">Dyadobacter jiangsuensis</name>
    <dbReference type="NCBI Taxonomy" id="1591085"/>
    <lineage>
        <taxon>Bacteria</taxon>
        <taxon>Pseudomonadati</taxon>
        <taxon>Bacteroidota</taxon>
        <taxon>Cytophagia</taxon>
        <taxon>Cytophagales</taxon>
        <taxon>Spirosomataceae</taxon>
        <taxon>Dyadobacter</taxon>
    </lineage>
</organism>
<evidence type="ECO:0000259" key="1">
    <source>
        <dbReference type="Pfam" id="PF10988"/>
    </source>
</evidence>
<keyword evidence="3" id="KW-1185">Reference proteome</keyword>
<feature type="domain" description="Putative auto-transporter adhesin head GIN" evidence="1">
    <location>
        <begin position="44"/>
        <end position="224"/>
    </location>
</feature>
<proteinExistence type="predicted"/>
<dbReference type="EMBL" id="PYAS01000009">
    <property type="protein sequence ID" value="PSL26756.1"/>
    <property type="molecule type" value="Genomic_DNA"/>
</dbReference>
<dbReference type="InterPro" id="IPR021255">
    <property type="entry name" value="DUF2807"/>
</dbReference>
<sequence>MKQTFLTLSVTLVIASALQSCVYINKDEDIPPRGEATRTYDFRNFDELEMSDAMRVHVVAGPSFKVSATGERNDLDDLNIFVQDGKLTARYNNSWRKRQRMDINITMPDLAEVDFSGAVNAEIARFENLPSIEIDLSGASQCDFNGSGTTLKFDINGASRLNAVGKMKFLDGEASGASQLNAFDLETEESDLDVSGASNAKVWVTRLLDVKASGASNVRYRGNPKVEKEVTGGSSVRAD</sequence>
<reference evidence="2 3" key="1">
    <citation type="submission" date="2018-03" db="EMBL/GenBank/DDBJ databases">
        <title>Genomic Encyclopedia of Archaeal and Bacterial Type Strains, Phase II (KMG-II): from individual species to whole genera.</title>
        <authorList>
            <person name="Goeker M."/>
        </authorList>
    </citation>
    <scope>NUCLEOTIDE SEQUENCE [LARGE SCALE GENOMIC DNA]</scope>
    <source>
        <strain evidence="2 3">DSM 29057</strain>
    </source>
</reference>
<name>A0A2P8FYF7_9BACT</name>
<gene>
    <name evidence="2" type="ORF">CLV60_109248</name>
</gene>
<dbReference type="RefSeq" id="WP_106597092.1">
    <property type="nucleotide sequence ID" value="NZ_PYAS01000009.1"/>
</dbReference>
<evidence type="ECO:0000313" key="2">
    <source>
        <dbReference type="EMBL" id="PSL26756.1"/>
    </source>
</evidence>
<dbReference type="Gene3D" id="2.160.20.120">
    <property type="match status" value="1"/>
</dbReference>